<organism evidence="12 13">
    <name type="scientific">Phlebiopsis gigantea (strain 11061_1 CR5-6)</name>
    <name type="common">White-rot fungus</name>
    <name type="synonym">Peniophora gigantea</name>
    <dbReference type="NCBI Taxonomy" id="745531"/>
    <lineage>
        <taxon>Eukaryota</taxon>
        <taxon>Fungi</taxon>
        <taxon>Dikarya</taxon>
        <taxon>Basidiomycota</taxon>
        <taxon>Agaricomycotina</taxon>
        <taxon>Agaricomycetes</taxon>
        <taxon>Polyporales</taxon>
        <taxon>Phanerochaetaceae</taxon>
        <taxon>Phlebiopsis</taxon>
    </lineage>
</organism>
<reference evidence="12 13" key="1">
    <citation type="journal article" date="2014" name="PLoS Genet.">
        <title>Analysis of the Phlebiopsis gigantea genome, transcriptome and secretome provides insight into its pioneer colonization strategies of wood.</title>
        <authorList>
            <person name="Hori C."/>
            <person name="Ishida T."/>
            <person name="Igarashi K."/>
            <person name="Samejima M."/>
            <person name="Suzuki H."/>
            <person name="Master E."/>
            <person name="Ferreira P."/>
            <person name="Ruiz-Duenas F.J."/>
            <person name="Held B."/>
            <person name="Canessa P."/>
            <person name="Larrondo L.F."/>
            <person name="Schmoll M."/>
            <person name="Druzhinina I.S."/>
            <person name="Kubicek C.P."/>
            <person name="Gaskell J.A."/>
            <person name="Kersten P."/>
            <person name="St John F."/>
            <person name="Glasner J."/>
            <person name="Sabat G."/>
            <person name="Splinter BonDurant S."/>
            <person name="Syed K."/>
            <person name="Yadav J."/>
            <person name="Mgbeahuruike A.C."/>
            <person name="Kovalchuk A."/>
            <person name="Asiegbu F.O."/>
            <person name="Lackner G."/>
            <person name="Hoffmeister D."/>
            <person name="Rencoret J."/>
            <person name="Gutierrez A."/>
            <person name="Sun H."/>
            <person name="Lindquist E."/>
            <person name="Barry K."/>
            <person name="Riley R."/>
            <person name="Grigoriev I.V."/>
            <person name="Henrissat B."/>
            <person name="Kues U."/>
            <person name="Berka R.M."/>
            <person name="Martinez A.T."/>
            <person name="Covert S.F."/>
            <person name="Blanchette R.A."/>
            <person name="Cullen D."/>
        </authorList>
    </citation>
    <scope>NUCLEOTIDE SEQUENCE [LARGE SCALE GENOMIC DNA]</scope>
    <source>
        <strain evidence="12 13">11061_1 CR5-6</strain>
    </source>
</reference>
<evidence type="ECO:0000256" key="7">
    <source>
        <dbReference type="SAM" id="MobiDB-lite"/>
    </source>
</evidence>
<dbReference type="Pfam" id="PF06814">
    <property type="entry name" value="GOST_TM"/>
    <property type="match status" value="1"/>
</dbReference>
<protein>
    <submittedName>
        <fullName evidence="12">Uncharacterized protein</fullName>
    </submittedName>
</protein>
<evidence type="ECO:0000313" key="12">
    <source>
        <dbReference type="EMBL" id="KIP10146.1"/>
    </source>
</evidence>
<feature type="transmembrane region" description="Helical" evidence="8">
    <location>
        <begin position="412"/>
        <end position="437"/>
    </location>
</feature>
<feature type="region of interest" description="Disordered" evidence="7">
    <location>
        <begin position="140"/>
        <end position="176"/>
    </location>
</feature>
<dbReference type="GO" id="GO:0016020">
    <property type="term" value="C:membrane"/>
    <property type="evidence" value="ECO:0007669"/>
    <property type="project" value="UniProtKB-SubCell"/>
</dbReference>
<evidence type="ECO:0000259" key="11">
    <source>
        <dbReference type="Pfam" id="PF21902"/>
    </source>
</evidence>
<feature type="transmembrane region" description="Helical" evidence="8">
    <location>
        <begin position="496"/>
        <end position="520"/>
    </location>
</feature>
<sequence length="547" mass="61659">MVLPRRWPQLFPAALSLFLALSPATAYEVPISDADYDRQICSGMWAGSNTFINATFDSSSEGQLAMVIYEWKDVEYLGKVTAQADNANTYPLKTYVCTTTAVKGGYCDNSQLGRFIIDLPEGKPVNETSFWSARVAFSSLSSNSSSSSDEVSTSGFWDNPEGNPTPPDENSEYSSPFKRTTYLGQRSALESLVVKRQDLNLSPPGILYYKDSIQYFVRKSGYYCVAMVPVTVRTNNNANAPRQAPTDVPFHSKYKGTVLFQNSFKGKLPAAEYPKVNFYFAMFIIYAVIGGVWGWQCYRNLQDLLPIQYYLSSLLGFLIVEMVANWAYYRFLNAHGRGTSSTVFLIVVAILDAGRNALSFFLLLVVSLGLSVVRESLGRLMIRCQLLAAAHFIFGVLYAVGIVELELESTSAFILLLFVIPLAFTLSGFLLWILYSLNATINQLAARKQRYKLRMFTRLYRLLLFTVLMVSIFFVVSSMTFSGRLAEDYGARSWRYQWWLLDGWLALLYLIDFVAIAYLWRPSPNNRRYVLFLPPDSAASRLISAAR</sequence>
<proteinExistence type="inferred from homology"/>
<dbReference type="OrthoDB" id="19932at2759"/>
<feature type="signal peptide" evidence="9">
    <location>
        <begin position="1"/>
        <end position="26"/>
    </location>
</feature>
<dbReference type="Proteomes" id="UP000053257">
    <property type="component" value="Unassembled WGS sequence"/>
</dbReference>
<feature type="transmembrane region" description="Helical" evidence="8">
    <location>
        <begin position="276"/>
        <end position="295"/>
    </location>
</feature>
<feature type="transmembrane region" description="Helical" evidence="8">
    <location>
        <begin position="380"/>
        <end position="400"/>
    </location>
</feature>
<keyword evidence="3 8" id="KW-0812">Transmembrane</keyword>
<feature type="transmembrane region" description="Helical" evidence="8">
    <location>
        <begin position="307"/>
        <end position="329"/>
    </location>
</feature>
<dbReference type="InterPro" id="IPR009637">
    <property type="entry name" value="GPR107/GPR108-like"/>
</dbReference>
<keyword evidence="6 8" id="KW-0472">Membrane</keyword>
<dbReference type="GO" id="GO:0005829">
    <property type="term" value="C:cytosol"/>
    <property type="evidence" value="ECO:0007669"/>
    <property type="project" value="GOC"/>
</dbReference>
<evidence type="ECO:0000256" key="8">
    <source>
        <dbReference type="SAM" id="Phobius"/>
    </source>
</evidence>
<keyword evidence="5 8" id="KW-1133">Transmembrane helix</keyword>
<dbReference type="Pfam" id="PF21902">
    <property type="entry name" value="PTM1-like_N"/>
    <property type="match status" value="1"/>
</dbReference>
<evidence type="ECO:0000256" key="9">
    <source>
        <dbReference type="SAM" id="SignalP"/>
    </source>
</evidence>
<keyword evidence="4 9" id="KW-0732">Signal</keyword>
<evidence type="ECO:0000256" key="5">
    <source>
        <dbReference type="ARBA" id="ARBA00022989"/>
    </source>
</evidence>
<feature type="chain" id="PRO_5002169766" evidence="9">
    <location>
        <begin position="27"/>
        <end position="547"/>
    </location>
</feature>
<dbReference type="GO" id="GO:0005794">
    <property type="term" value="C:Golgi apparatus"/>
    <property type="evidence" value="ECO:0007669"/>
    <property type="project" value="TreeGrafter"/>
</dbReference>
<gene>
    <name evidence="12" type="ORF">PHLGIDRAFT_101763</name>
</gene>
<comment type="similarity">
    <text evidence="2">Belongs to the LU7TM family.</text>
</comment>
<dbReference type="InterPro" id="IPR053938">
    <property type="entry name" value="PTM1-like_N"/>
</dbReference>
<feature type="compositionally biased region" description="Low complexity" evidence="7">
    <location>
        <begin position="140"/>
        <end position="154"/>
    </location>
</feature>
<evidence type="ECO:0000256" key="1">
    <source>
        <dbReference type="ARBA" id="ARBA00004141"/>
    </source>
</evidence>
<name>A0A0C3S3L1_PHLG1</name>
<comment type="subcellular location">
    <subcellularLocation>
        <location evidence="1">Membrane</location>
        <topology evidence="1">Multi-pass membrane protein</topology>
    </subcellularLocation>
</comment>
<feature type="domain" description="PTM1-like N-terminal" evidence="11">
    <location>
        <begin position="38"/>
        <end position="156"/>
    </location>
</feature>
<evidence type="ECO:0000256" key="6">
    <source>
        <dbReference type="ARBA" id="ARBA00023136"/>
    </source>
</evidence>
<evidence type="ECO:0000256" key="4">
    <source>
        <dbReference type="ARBA" id="ARBA00022729"/>
    </source>
</evidence>
<dbReference type="STRING" id="745531.A0A0C3S3L1"/>
<dbReference type="AlphaFoldDB" id="A0A0C3S3L1"/>
<dbReference type="PANTHER" id="PTHR21229">
    <property type="entry name" value="LUNG SEVEN TRANSMEMBRANE RECEPTOR"/>
    <property type="match status" value="1"/>
</dbReference>
<dbReference type="EMBL" id="KN840458">
    <property type="protein sequence ID" value="KIP10146.1"/>
    <property type="molecule type" value="Genomic_DNA"/>
</dbReference>
<dbReference type="GO" id="GO:0042147">
    <property type="term" value="P:retrograde transport, endosome to Golgi"/>
    <property type="evidence" value="ECO:0007669"/>
    <property type="project" value="TreeGrafter"/>
</dbReference>
<dbReference type="InterPro" id="IPR053937">
    <property type="entry name" value="GOST_TM"/>
</dbReference>
<keyword evidence="13" id="KW-1185">Reference proteome</keyword>
<dbReference type="HOGENOM" id="CLU_024065_0_0_1"/>
<evidence type="ECO:0000313" key="13">
    <source>
        <dbReference type="Proteomes" id="UP000053257"/>
    </source>
</evidence>
<evidence type="ECO:0000256" key="2">
    <source>
        <dbReference type="ARBA" id="ARBA00007883"/>
    </source>
</evidence>
<feature type="domain" description="GOST seven transmembrane" evidence="10">
    <location>
        <begin position="274"/>
        <end position="526"/>
    </location>
</feature>
<evidence type="ECO:0000256" key="3">
    <source>
        <dbReference type="ARBA" id="ARBA00022692"/>
    </source>
</evidence>
<evidence type="ECO:0000259" key="10">
    <source>
        <dbReference type="Pfam" id="PF06814"/>
    </source>
</evidence>
<feature type="transmembrane region" description="Helical" evidence="8">
    <location>
        <begin position="341"/>
        <end position="368"/>
    </location>
</feature>
<feature type="transmembrane region" description="Helical" evidence="8">
    <location>
        <begin position="458"/>
        <end position="476"/>
    </location>
</feature>
<dbReference type="PANTHER" id="PTHR21229:SF1">
    <property type="entry name" value="GH17801P"/>
    <property type="match status" value="1"/>
</dbReference>
<accession>A0A0C3S3L1</accession>